<organism evidence="3 4">
    <name type="scientific">Chitinimonas prasina</name>
    <dbReference type="NCBI Taxonomy" id="1434937"/>
    <lineage>
        <taxon>Bacteria</taxon>
        <taxon>Pseudomonadati</taxon>
        <taxon>Pseudomonadota</taxon>
        <taxon>Betaproteobacteria</taxon>
        <taxon>Neisseriales</taxon>
        <taxon>Chitinibacteraceae</taxon>
        <taxon>Chitinimonas</taxon>
    </lineage>
</organism>
<gene>
    <name evidence="3" type="ORF">GCM10007907_19960</name>
</gene>
<evidence type="ECO:0008006" key="5">
    <source>
        <dbReference type="Google" id="ProtNLM"/>
    </source>
</evidence>
<evidence type="ECO:0000313" key="3">
    <source>
        <dbReference type="EMBL" id="GLR13206.1"/>
    </source>
</evidence>
<keyword evidence="2" id="KW-1133">Transmembrane helix</keyword>
<accession>A0ABQ5YE12</accession>
<keyword evidence="2" id="KW-0812">Transmembrane</keyword>
<sequence length="69" mass="7450">MLQRTNHLAKLTMPYSPRHQKPSTLFAEPLLTIAVTVLFTYALVSDPLPAAPTQPDSPVLAQAGTRHAG</sequence>
<dbReference type="EMBL" id="BSOG01000002">
    <property type="protein sequence ID" value="GLR13206.1"/>
    <property type="molecule type" value="Genomic_DNA"/>
</dbReference>
<evidence type="ECO:0000256" key="1">
    <source>
        <dbReference type="SAM" id="MobiDB-lite"/>
    </source>
</evidence>
<keyword evidence="4" id="KW-1185">Reference proteome</keyword>
<name>A0ABQ5YE12_9NEIS</name>
<feature type="region of interest" description="Disordered" evidence="1">
    <location>
        <begin position="48"/>
        <end position="69"/>
    </location>
</feature>
<proteinExistence type="predicted"/>
<feature type="transmembrane region" description="Helical" evidence="2">
    <location>
        <begin position="25"/>
        <end position="44"/>
    </location>
</feature>
<evidence type="ECO:0000313" key="4">
    <source>
        <dbReference type="Proteomes" id="UP001156706"/>
    </source>
</evidence>
<evidence type="ECO:0000256" key="2">
    <source>
        <dbReference type="SAM" id="Phobius"/>
    </source>
</evidence>
<dbReference type="Proteomes" id="UP001156706">
    <property type="component" value="Unassembled WGS sequence"/>
</dbReference>
<keyword evidence="2" id="KW-0472">Membrane</keyword>
<reference evidence="4" key="1">
    <citation type="journal article" date="2019" name="Int. J. Syst. Evol. Microbiol.">
        <title>The Global Catalogue of Microorganisms (GCM) 10K type strain sequencing project: providing services to taxonomists for standard genome sequencing and annotation.</title>
        <authorList>
            <consortium name="The Broad Institute Genomics Platform"/>
            <consortium name="The Broad Institute Genome Sequencing Center for Infectious Disease"/>
            <person name="Wu L."/>
            <person name="Ma J."/>
        </authorList>
    </citation>
    <scope>NUCLEOTIDE SEQUENCE [LARGE SCALE GENOMIC DNA]</scope>
    <source>
        <strain evidence="4">NBRC 110044</strain>
    </source>
</reference>
<comment type="caution">
    <text evidence="3">The sequence shown here is derived from an EMBL/GenBank/DDBJ whole genome shotgun (WGS) entry which is preliminary data.</text>
</comment>
<protein>
    <recommendedName>
        <fullName evidence="5">Energy transducer TonB</fullName>
    </recommendedName>
</protein>